<dbReference type="STRING" id="1150626.PHAMO_20056"/>
<evidence type="ECO:0000313" key="3">
    <source>
        <dbReference type="Proteomes" id="UP000004169"/>
    </source>
</evidence>
<dbReference type="RefSeq" id="WP_002726597.1">
    <property type="nucleotide sequence ID" value="NZ_CAHP01000012.1"/>
</dbReference>
<dbReference type="Proteomes" id="UP000004169">
    <property type="component" value="Unassembled WGS sequence"/>
</dbReference>
<dbReference type="PROSITE" id="PS51257">
    <property type="entry name" value="PROKAR_LIPOPROTEIN"/>
    <property type="match status" value="1"/>
</dbReference>
<name>H8FPT2_MAGML</name>
<protein>
    <recommendedName>
        <fullName evidence="4">Lipoprotein</fullName>
    </recommendedName>
</protein>
<keyword evidence="3" id="KW-1185">Reference proteome</keyword>
<evidence type="ECO:0008006" key="4">
    <source>
        <dbReference type="Google" id="ProtNLM"/>
    </source>
</evidence>
<sequence length="204" mass="21767">MSRYAGVIALVLLLSGCGSALPPPEAVRLDPVPGVSPPLSARVMIFAGQGDLDRKLRLQVTRLHSEDGTVKDGAALASAARTMLSKAFSRVEINDPSIRPQIVVRLYGKGMWSKPDTQLVVGCGIDVFTADGFPLGNFGNRFEVGSGDYESTLTASYAQCLKRPVEQFLASSGLARLAATGFRDPPPVAVERWMQTLGPIPSPR</sequence>
<feature type="signal peptide" evidence="1">
    <location>
        <begin position="1"/>
        <end position="20"/>
    </location>
</feature>
<dbReference type="OrthoDB" id="7350149at2"/>
<gene>
    <name evidence="2" type="ORF">PHAMO_20056</name>
</gene>
<dbReference type="EMBL" id="CAHP01000012">
    <property type="protein sequence ID" value="CCG40370.1"/>
    <property type="molecule type" value="Genomic_DNA"/>
</dbReference>
<accession>H8FPT2</accession>
<organism evidence="2 3">
    <name type="scientific">Magnetospirillum molischianum DSM 120</name>
    <dbReference type="NCBI Taxonomy" id="1150626"/>
    <lineage>
        <taxon>Bacteria</taxon>
        <taxon>Pseudomonadati</taxon>
        <taxon>Pseudomonadota</taxon>
        <taxon>Alphaproteobacteria</taxon>
        <taxon>Rhodospirillales</taxon>
        <taxon>Rhodospirillaceae</taxon>
        <taxon>Magnetospirillum</taxon>
    </lineage>
</organism>
<dbReference type="eggNOG" id="ENOG5033WY0">
    <property type="taxonomic scope" value="Bacteria"/>
</dbReference>
<feature type="chain" id="PRO_5003612298" description="Lipoprotein" evidence="1">
    <location>
        <begin position="21"/>
        <end position="204"/>
    </location>
</feature>
<comment type="caution">
    <text evidence="2">The sequence shown here is derived from an EMBL/GenBank/DDBJ whole genome shotgun (WGS) entry which is preliminary data.</text>
</comment>
<evidence type="ECO:0000313" key="2">
    <source>
        <dbReference type="EMBL" id="CCG40370.1"/>
    </source>
</evidence>
<dbReference type="AlphaFoldDB" id="H8FPT2"/>
<proteinExistence type="predicted"/>
<reference evidence="2 3" key="1">
    <citation type="journal article" date="2012" name="J. Bacteriol.">
        <title>Draft Genome Sequence of the Purple Photosynthetic Bacterium Phaeospirillum molischianum DSM120, a Particularly Versatile Bacterium.</title>
        <authorList>
            <person name="Duquesne K."/>
            <person name="Prima V."/>
            <person name="Ji B."/>
            <person name="Rouy Z."/>
            <person name="Medigue C."/>
            <person name="Talla E."/>
            <person name="Sturgis J.N."/>
        </authorList>
    </citation>
    <scope>NUCLEOTIDE SEQUENCE [LARGE SCALE GENOMIC DNA]</scope>
    <source>
        <strain evidence="3">DSM120</strain>
    </source>
</reference>
<keyword evidence="1" id="KW-0732">Signal</keyword>
<evidence type="ECO:0000256" key="1">
    <source>
        <dbReference type="SAM" id="SignalP"/>
    </source>
</evidence>